<dbReference type="Gene3D" id="3.90.79.20">
    <property type="match status" value="1"/>
</dbReference>
<sequence>MNPGFTGSPLDRADRVRNDAEAYGALLGDWRARILGLDGLDPLLASEGGLLWHSIAELSGSEELILLGLSDGKPHFVPLVEADGGMFRSPAIWRALTMLPAEDAAIYGTARSLIEWHNSHRFCGKCGNVTEMFRAGWGRKCGNCGKEHFPRTDPVVIMLAEFEGKALLGRQSRFPPGNYSALAGFLEPGESIEEAVRREIHEEAGVTCGAVRYVTSQPWPFGGAQLMIACVADAKDDAITLDTDELEDAMWVTKEEAQAALDNAEGRRFNAPPPFAIAHSLLKHWVKA</sequence>
<organism evidence="11 12">
    <name type="scientific">Sphingorhabdus lacus</name>
    <dbReference type="NCBI Taxonomy" id="392610"/>
    <lineage>
        <taxon>Bacteria</taxon>
        <taxon>Pseudomonadati</taxon>
        <taxon>Pseudomonadota</taxon>
        <taxon>Alphaproteobacteria</taxon>
        <taxon>Sphingomonadales</taxon>
        <taxon>Sphingomonadaceae</taxon>
        <taxon>Sphingorhabdus</taxon>
    </lineage>
</organism>
<dbReference type="InterPro" id="IPR050241">
    <property type="entry name" value="NAD-cap_RNA_hydrolase_NudC"/>
</dbReference>
<dbReference type="Proteomes" id="UP000428803">
    <property type="component" value="Chromosome"/>
</dbReference>
<feature type="domain" description="Nudix hydrolase" evidence="10">
    <location>
        <begin position="150"/>
        <end position="276"/>
    </location>
</feature>
<dbReference type="GO" id="GO:0019677">
    <property type="term" value="P:NAD+ catabolic process"/>
    <property type="evidence" value="ECO:0007669"/>
    <property type="project" value="TreeGrafter"/>
</dbReference>
<evidence type="ECO:0000256" key="7">
    <source>
        <dbReference type="ARBA" id="ARBA00022842"/>
    </source>
</evidence>
<evidence type="ECO:0000256" key="6">
    <source>
        <dbReference type="ARBA" id="ARBA00022801"/>
    </source>
</evidence>
<dbReference type="KEGG" id="slaa:EUU25_01425"/>
<dbReference type="GO" id="GO:0046872">
    <property type="term" value="F:metal ion binding"/>
    <property type="evidence" value="ECO:0007669"/>
    <property type="project" value="UniProtKB-KW"/>
</dbReference>
<comment type="cofactor">
    <cofactor evidence="1">
        <name>Mg(2+)</name>
        <dbReference type="ChEBI" id="CHEBI:18420"/>
    </cofactor>
</comment>
<keyword evidence="12" id="KW-1185">Reference proteome</keyword>
<dbReference type="Pfam" id="PF09297">
    <property type="entry name" value="Zn_ribbon_NUD"/>
    <property type="match status" value="1"/>
</dbReference>
<dbReference type="Gene3D" id="3.90.79.10">
    <property type="entry name" value="Nucleoside Triphosphate Pyrophosphohydrolase"/>
    <property type="match status" value="1"/>
</dbReference>
<evidence type="ECO:0000256" key="1">
    <source>
        <dbReference type="ARBA" id="ARBA00001946"/>
    </source>
</evidence>
<proteinExistence type="inferred from homology"/>
<comment type="catalytic activity">
    <reaction evidence="9">
        <text>a 5'-end NAD(+)-phospho-ribonucleoside in mRNA + H2O = a 5'-end phospho-adenosine-phospho-ribonucleoside in mRNA + beta-nicotinamide D-ribonucleotide + 2 H(+)</text>
        <dbReference type="Rhea" id="RHEA:60876"/>
        <dbReference type="Rhea" id="RHEA-COMP:15698"/>
        <dbReference type="Rhea" id="RHEA-COMP:15719"/>
        <dbReference type="ChEBI" id="CHEBI:14649"/>
        <dbReference type="ChEBI" id="CHEBI:15377"/>
        <dbReference type="ChEBI" id="CHEBI:15378"/>
        <dbReference type="ChEBI" id="CHEBI:144029"/>
        <dbReference type="ChEBI" id="CHEBI:144051"/>
    </reaction>
    <physiologicalReaction direction="left-to-right" evidence="9">
        <dbReference type="Rhea" id="RHEA:60877"/>
    </physiologicalReaction>
</comment>
<dbReference type="InterPro" id="IPR015376">
    <property type="entry name" value="Znr_NADH_PPase"/>
</dbReference>
<dbReference type="GO" id="GO:0035529">
    <property type="term" value="F:NADH pyrophosphatase activity"/>
    <property type="evidence" value="ECO:0007669"/>
    <property type="project" value="TreeGrafter"/>
</dbReference>
<reference evidence="12" key="1">
    <citation type="submission" date="2019-01" db="EMBL/GenBank/DDBJ databases">
        <title>Sphingorhabdus lacus sp.nov., isolated from an oligotrophic freshwater lake.</title>
        <authorList>
            <person name="Park M."/>
        </authorList>
    </citation>
    <scope>NUCLEOTIDE SEQUENCE [LARGE SCALE GENOMIC DNA]</scope>
    <source>
        <strain evidence="12">IMCC1753</strain>
    </source>
</reference>
<comment type="similarity">
    <text evidence="3">Belongs to the Nudix hydrolase family. NudC subfamily.</text>
</comment>
<dbReference type="AlphaFoldDB" id="A0A6I6LA44"/>
<protein>
    <recommendedName>
        <fullName evidence="4">NAD(+) diphosphatase</fullName>
        <ecNumber evidence="4">3.6.1.22</ecNumber>
    </recommendedName>
</protein>
<evidence type="ECO:0000256" key="3">
    <source>
        <dbReference type="ARBA" id="ARBA00009595"/>
    </source>
</evidence>
<dbReference type="PANTHER" id="PTHR42904">
    <property type="entry name" value="NUDIX HYDROLASE, NUDC SUBFAMILY"/>
    <property type="match status" value="1"/>
</dbReference>
<evidence type="ECO:0000256" key="9">
    <source>
        <dbReference type="ARBA" id="ARBA00023679"/>
    </source>
</evidence>
<dbReference type="SUPFAM" id="SSF55811">
    <property type="entry name" value="Nudix"/>
    <property type="match status" value="1"/>
</dbReference>
<dbReference type="Pfam" id="PF09296">
    <property type="entry name" value="NUDIX-like"/>
    <property type="match status" value="1"/>
</dbReference>
<dbReference type="InterPro" id="IPR015797">
    <property type="entry name" value="NUDIX_hydrolase-like_dom_sf"/>
</dbReference>
<dbReference type="InterPro" id="IPR000086">
    <property type="entry name" value="NUDIX_hydrolase_dom"/>
</dbReference>
<dbReference type="InterPro" id="IPR015375">
    <property type="entry name" value="NADH_PPase-like_N"/>
</dbReference>
<dbReference type="Pfam" id="PF00293">
    <property type="entry name" value="NUDIX"/>
    <property type="match status" value="1"/>
</dbReference>
<dbReference type="NCBIfam" id="NF001299">
    <property type="entry name" value="PRK00241.1"/>
    <property type="match status" value="1"/>
</dbReference>
<name>A0A6I6LA44_9SPHN</name>
<dbReference type="GO" id="GO:0005829">
    <property type="term" value="C:cytosol"/>
    <property type="evidence" value="ECO:0007669"/>
    <property type="project" value="TreeGrafter"/>
</dbReference>
<accession>A0A6I6LA44</accession>
<evidence type="ECO:0000313" key="11">
    <source>
        <dbReference type="EMBL" id="QGY79402.1"/>
    </source>
</evidence>
<keyword evidence="7" id="KW-0460">Magnesium</keyword>
<keyword evidence="8" id="KW-0520">NAD</keyword>
<dbReference type="GO" id="GO:0006742">
    <property type="term" value="P:NADP+ catabolic process"/>
    <property type="evidence" value="ECO:0007669"/>
    <property type="project" value="TreeGrafter"/>
</dbReference>
<evidence type="ECO:0000256" key="5">
    <source>
        <dbReference type="ARBA" id="ARBA00022723"/>
    </source>
</evidence>
<gene>
    <name evidence="11" type="ORF">EUU25_01425</name>
</gene>
<evidence type="ECO:0000313" key="12">
    <source>
        <dbReference type="Proteomes" id="UP000428803"/>
    </source>
</evidence>
<dbReference type="OrthoDB" id="9791656at2"/>
<evidence type="ECO:0000256" key="2">
    <source>
        <dbReference type="ARBA" id="ARBA00001947"/>
    </source>
</evidence>
<comment type="cofactor">
    <cofactor evidence="2">
        <name>Zn(2+)</name>
        <dbReference type="ChEBI" id="CHEBI:29105"/>
    </cofactor>
</comment>
<evidence type="ECO:0000256" key="4">
    <source>
        <dbReference type="ARBA" id="ARBA00012381"/>
    </source>
</evidence>
<dbReference type="EMBL" id="CP035733">
    <property type="protein sequence ID" value="QGY79402.1"/>
    <property type="molecule type" value="Genomic_DNA"/>
</dbReference>
<keyword evidence="6 11" id="KW-0378">Hydrolase</keyword>
<dbReference type="PROSITE" id="PS00893">
    <property type="entry name" value="NUDIX_BOX"/>
    <property type="match status" value="1"/>
</dbReference>
<dbReference type="PANTHER" id="PTHR42904:SF6">
    <property type="entry name" value="NAD-CAPPED RNA HYDROLASE NUDT12"/>
    <property type="match status" value="1"/>
</dbReference>
<dbReference type="CDD" id="cd03429">
    <property type="entry name" value="NUDIX_NADH_pyrophosphatase_Nudt13"/>
    <property type="match status" value="1"/>
</dbReference>
<dbReference type="InterPro" id="IPR020084">
    <property type="entry name" value="NUDIX_hydrolase_CS"/>
</dbReference>
<dbReference type="EC" id="3.6.1.22" evidence="4"/>
<evidence type="ECO:0000259" key="10">
    <source>
        <dbReference type="PROSITE" id="PS51462"/>
    </source>
</evidence>
<dbReference type="RefSeq" id="WP_158897699.1">
    <property type="nucleotide sequence ID" value="NZ_CP035733.1"/>
</dbReference>
<keyword evidence="5" id="KW-0479">Metal-binding</keyword>
<dbReference type="InterPro" id="IPR049734">
    <property type="entry name" value="NudC-like_C"/>
</dbReference>
<evidence type="ECO:0000256" key="8">
    <source>
        <dbReference type="ARBA" id="ARBA00023027"/>
    </source>
</evidence>
<dbReference type="PROSITE" id="PS51462">
    <property type="entry name" value="NUDIX"/>
    <property type="match status" value="1"/>
</dbReference>